<dbReference type="CDD" id="cd07043">
    <property type="entry name" value="STAS_anti-anti-sigma_factors"/>
    <property type="match status" value="1"/>
</dbReference>
<accession>A0A1S2QC46</accession>
<dbReference type="InterPro" id="IPR036513">
    <property type="entry name" value="STAS_dom_sf"/>
</dbReference>
<evidence type="ECO:0000256" key="1">
    <source>
        <dbReference type="ARBA" id="ARBA00009013"/>
    </source>
</evidence>
<comment type="caution">
    <text evidence="4">The sequence shown here is derived from an EMBL/GenBank/DDBJ whole genome shotgun (WGS) entry which is preliminary data.</text>
</comment>
<comment type="similarity">
    <text evidence="1 2">Belongs to the anti-sigma-factor antagonist family.</text>
</comment>
<evidence type="ECO:0000313" key="5">
    <source>
        <dbReference type="Proteomes" id="UP000179642"/>
    </source>
</evidence>
<organism evidence="4 5">
    <name type="scientific">Streptomyces monashensis</name>
    <dbReference type="NCBI Taxonomy" id="1678012"/>
    <lineage>
        <taxon>Bacteria</taxon>
        <taxon>Bacillati</taxon>
        <taxon>Actinomycetota</taxon>
        <taxon>Actinomycetes</taxon>
        <taxon>Kitasatosporales</taxon>
        <taxon>Streptomycetaceae</taxon>
        <taxon>Streptomyces</taxon>
    </lineage>
</organism>
<sequence length="132" mass="14233">MAEKHRAHATDRPMEPVSAMARQASSGTTVVTLWGEIDVLTAPSVSARLDTVTRASHLDLVLDLRPVAFIDCAGLGVLCRARYRVLARQGRLRLVAGDAAFLRVLHVTGLRDVFDVHPELPRPAPAPEAPGP</sequence>
<keyword evidence="5" id="KW-1185">Reference proteome</keyword>
<dbReference type="NCBIfam" id="TIGR00377">
    <property type="entry name" value="ant_ant_sig"/>
    <property type="match status" value="1"/>
</dbReference>
<gene>
    <name evidence="4" type="ORF">BIV23_20765</name>
</gene>
<dbReference type="EMBL" id="MLYO01000034">
    <property type="protein sequence ID" value="OIK03690.1"/>
    <property type="molecule type" value="Genomic_DNA"/>
</dbReference>
<dbReference type="PANTHER" id="PTHR33495">
    <property type="entry name" value="ANTI-SIGMA FACTOR ANTAGONIST TM_1081-RELATED-RELATED"/>
    <property type="match status" value="1"/>
</dbReference>
<evidence type="ECO:0000259" key="3">
    <source>
        <dbReference type="PROSITE" id="PS50801"/>
    </source>
</evidence>
<dbReference type="AlphaFoldDB" id="A0A1S2QC46"/>
<dbReference type="SUPFAM" id="SSF52091">
    <property type="entry name" value="SpoIIaa-like"/>
    <property type="match status" value="1"/>
</dbReference>
<evidence type="ECO:0000313" key="4">
    <source>
        <dbReference type="EMBL" id="OIK03690.1"/>
    </source>
</evidence>
<dbReference type="Proteomes" id="UP000179642">
    <property type="component" value="Unassembled WGS sequence"/>
</dbReference>
<protein>
    <recommendedName>
        <fullName evidence="2">Anti-sigma factor antagonist</fullName>
    </recommendedName>
</protein>
<dbReference type="PANTHER" id="PTHR33495:SF2">
    <property type="entry name" value="ANTI-SIGMA FACTOR ANTAGONIST TM_1081-RELATED"/>
    <property type="match status" value="1"/>
</dbReference>
<reference evidence="4 5" key="1">
    <citation type="submission" date="2016-10" db="EMBL/GenBank/DDBJ databases">
        <title>Genome sequence of Streptomyces sp. MUSC 1.</title>
        <authorList>
            <person name="Lee L.-H."/>
            <person name="Ser H.-L."/>
            <person name="Law J.W.-F."/>
        </authorList>
    </citation>
    <scope>NUCLEOTIDE SEQUENCE [LARGE SCALE GENOMIC DNA]</scope>
    <source>
        <strain evidence="4 5">MUSC 1</strain>
    </source>
</reference>
<evidence type="ECO:0000256" key="2">
    <source>
        <dbReference type="RuleBase" id="RU003749"/>
    </source>
</evidence>
<proteinExistence type="inferred from homology"/>
<dbReference type="Gene3D" id="3.30.750.24">
    <property type="entry name" value="STAS domain"/>
    <property type="match status" value="1"/>
</dbReference>
<dbReference type="RefSeq" id="WP_071382406.1">
    <property type="nucleotide sequence ID" value="NZ_MLYO01000034.1"/>
</dbReference>
<dbReference type="InterPro" id="IPR003658">
    <property type="entry name" value="Anti-sigma_ant"/>
</dbReference>
<dbReference type="OrthoDB" id="4833278at2"/>
<dbReference type="PROSITE" id="PS50801">
    <property type="entry name" value="STAS"/>
    <property type="match status" value="1"/>
</dbReference>
<feature type="domain" description="STAS" evidence="3">
    <location>
        <begin position="18"/>
        <end position="112"/>
    </location>
</feature>
<dbReference type="GO" id="GO:0043856">
    <property type="term" value="F:anti-sigma factor antagonist activity"/>
    <property type="evidence" value="ECO:0007669"/>
    <property type="project" value="InterPro"/>
</dbReference>
<dbReference type="Pfam" id="PF01740">
    <property type="entry name" value="STAS"/>
    <property type="match status" value="1"/>
</dbReference>
<name>A0A1S2QC46_9ACTN</name>
<dbReference type="InterPro" id="IPR002645">
    <property type="entry name" value="STAS_dom"/>
</dbReference>